<sequence>MGRAPNTHFETPSPGRPQLSKPLVILRSPQNAVVQHWATGGEQIIPNSTSPANPLTRAHQTRPRLSARPQHRPAPTPHLIDVYYLSHAFPRQTNHQQRNPTSPPTTTTAATEIPAIAPLLRPPLLTEALSLTR</sequence>
<proteinExistence type="predicted"/>
<dbReference type="Proteomes" id="UP000018040">
    <property type="component" value="Unassembled WGS sequence"/>
</dbReference>
<reference evidence="2 3" key="2">
    <citation type="journal article" date="2013" name="Genome Biol. Evol.">
        <title>Genome sequencing of Giardia lamblia genotypes A2 and B isolates (DH and GS) and comparative analysis with the genomes of genotypes A1 and E (WB and Pig).</title>
        <authorList>
            <person name="Adam R.D."/>
            <person name="Dahlstrom E.W."/>
            <person name="Martens C.A."/>
            <person name="Bruno D.P."/>
            <person name="Barbian K.D."/>
            <person name="Ricklefs S.M."/>
            <person name="Hernandez M.M."/>
            <person name="Narla N.P."/>
            <person name="Patel R.B."/>
            <person name="Porcella S.F."/>
            <person name="Nash T.E."/>
        </authorList>
    </citation>
    <scope>NUCLEOTIDE SEQUENCE [LARGE SCALE GENOMIC DNA]</scope>
    <source>
        <strain evidence="2 3">GS</strain>
    </source>
</reference>
<name>V6TTZ1_GIAIN</name>
<evidence type="ECO:0000313" key="3">
    <source>
        <dbReference type="Proteomes" id="UP000018040"/>
    </source>
</evidence>
<feature type="region of interest" description="Disordered" evidence="1">
    <location>
        <begin position="1"/>
        <end position="20"/>
    </location>
</feature>
<evidence type="ECO:0000256" key="1">
    <source>
        <dbReference type="SAM" id="MobiDB-lite"/>
    </source>
</evidence>
<comment type="caution">
    <text evidence="2">The sequence shown here is derived from an EMBL/GenBank/DDBJ whole genome shotgun (WGS) entry which is preliminary data.</text>
</comment>
<gene>
    <name evidence="2" type="ORF">GSB_151176</name>
</gene>
<evidence type="ECO:0000313" key="2">
    <source>
        <dbReference type="EMBL" id="ESU41817.1"/>
    </source>
</evidence>
<dbReference type="AlphaFoldDB" id="V6TTZ1"/>
<feature type="compositionally biased region" description="Low complexity" evidence="1">
    <location>
        <begin position="104"/>
        <end position="113"/>
    </location>
</feature>
<protein>
    <submittedName>
        <fullName evidence="2">Uncharacterized protein</fullName>
    </submittedName>
</protein>
<organism evidence="2 3">
    <name type="scientific">Giardia intestinalis</name>
    <name type="common">Giardia lamblia</name>
    <dbReference type="NCBI Taxonomy" id="5741"/>
    <lineage>
        <taxon>Eukaryota</taxon>
        <taxon>Metamonada</taxon>
        <taxon>Diplomonadida</taxon>
        <taxon>Hexamitidae</taxon>
        <taxon>Giardiinae</taxon>
        <taxon>Giardia</taxon>
    </lineage>
</organism>
<feature type="region of interest" description="Disordered" evidence="1">
    <location>
        <begin position="90"/>
        <end position="113"/>
    </location>
</feature>
<feature type="region of interest" description="Disordered" evidence="1">
    <location>
        <begin position="42"/>
        <end position="76"/>
    </location>
</feature>
<dbReference type="EMBL" id="AHHH01000109">
    <property type="protein sequence ID" value="ESU41817.1"/>
    <property type="molecule type" value="Genomic_DNA"/>
</dbReference>
<accession>V6TTZ1</accession>
<reference evidence="3" key="1">
    <citation type="submission" date="2012-02" db="EMBL/GenBank/DDBJ databases">
        <title>Genome sequencing of Giardia lamblia Genotypes A2 and B isolates (DH and GS) and comparative analysis with the genomes of Genotypes A1 and E (WB and Pig).</title>
        <authorList>
            <person name="Adam R."/>
            <person name="Dahlstrom E."/>
            <person name="Martens C."/>
            <person name="Bruno D."/>
            <person name="Barbian K."/>
            <person name="Porcella S.F."/>
            <person name="Nash T."/>
        </authorList>
    </citation>
    <scope>NUCLEOTIDE SEQUENCE</scope>
    <source>
        <strain evidence="3">GS</strain>
    </source>
</reference>